<dbReference type="PANTHER" id="PTHR12482:SF62">
    <property type="entry name" value="LIPASE ROG1-RELATED"/>
    <property type="match status" value="1"/>
</dbReference>
<evidence type="ECO:0000256" key="2">
    <source>
        <dbReference type="ARBA" id="ARBA00022963"/>
    </source>
</evidence>
<feature type="compositionally biased region" description="Basic and acidic residues" evidence="3">
    <location>
        <begin position="673"/>
        <end position="693"/>
    </location>
</feature>
<keyword evidence="6" id="KW-1185">Reference proteome</keyword>
<gene>
    <name evidence="5" type="ORF">GTA08_BOTSDO05779</name>
</gene>
<dbReference type="InterPro" id="IPR017438">
    <property type="entry name" value="ATP-NAD_kinase_N"/>
</dbReference>
<feature type="region of interest" description="Disordered" evidence="3">
    <location>
        <begin position="1364"/>
        <end position="1588"/>
    </location>
</feature>
<feature type="compositionally biased region" description="Basic and acidic residues" evidence="3">
    <location>
        <begin position="1545"/>
        <end position="1556"/>
    </location>
</feature>
<feature type="compositionally biased region" description="Polar residues" evidence="3">
    <location>
        <begin position="1497"/>
        <end position="1511"/>
    </location>
</feature>
<feature type="compositionally biased region" description="Basic residues" evidence="3">
    <location>
        <begin position="1429"/>
        <end position="1443"/>
    </location>
</feature>
<feature type="region of interest" description="Disordered" evidence="3">
    <location>
        <begin position="666"/>
        <end position="695"/>
    </location>
</feature>
<dbReference type="Pfam" id="PF00781">
    <property type="entry name" value="DAGK_cat"/>
    <property type="match status" value="1"/>
</dbReference>
<feature type="compositionally biased region" description="Polar residues" evidence="3">
    <location>
        <begin position="1104"/>
        <end position="1114"/>
    </location>
</feature>
<feature type="compositionally biased region" description="Polar residues" evidence="3">
    <location>
        <begin position="1143"/>
        <end position="1158"/>
    </location>
</feature>
<dbReference type="InterPro" id="IPR007751">
    <property type="entry name" value="DUF676_lipase-like"/>
</dbReference>
<reference evidence="5" key="1">
    <citation type="submission" date="2020-04" db="EMBL/GenBank/DDBJ databases">
        <title>Genome Assembly and Annotation of Botryosphaeria dothidea sdau 11-99, a Latent Pathogen of Apple Fruit Ring Rot in China.</title>
        <authorList>
            <person name="Yu C."/>
            <person name="Diao Y."/>
            <person name="Lu Q."/>
            <person name="Zhao J."/>
            <person name="Cui S."/>
            <person name="Peng C."/>
            <person name="He B."/>
            <person name="Liu H."/>
        </authorList>
    </citation>
    <scope>NUCLEOTIDE SEQUENCE [LARGE SCALE GENOMIC DNA]</scope>
    <source>
        <strain evidence="5">Sdau11-99</strain>
    </source>
</reference>
<feature type="region of interest" description="Disordered" evidence="3">
    <location>
        <begin position="1172"/>
        <end position="1221"/>
    </location>
</feature>
<keyword evidence="2" id="KW-0442">Lipid degradation</keyword>
<dbReference type="Gene3D" id="3.40.50.1820">
    <property type="entry name" value="alpha/beta hydrolase"/>
    <property type="match status" value="1"/>
</dbReference>
<feature type="region of interest" description="Disordered" evidence="3">
    <location>
        <begin position="1127"/>
        <end position="1159"/>
    </location>
</feature>
<evidence type="ECO:0000259" key="4">
    <source>
        <dbReference type="PROSITE" id="PS50146"/>
    </source>
</evidence>
<dbReference type="PROSITE" id="PS50146">
    <property type="entry name" value="DAGK"/>
    <property type="match status" value="1"/>
</dbReference>
<dbReference type="InterPro" id="IPR016064">
    <property type="entry name" value="NAD/diacylglycerol_kinase_sf"/>
</dbReference>
<evidence type="ECO:0000256" key="3">
    <source>
        <dbReference type="SAM" id="MobiDB-lite"/>
    </source>
</evidence>
<dbReference type="OrthoDB" id="5368485at2759"/>
<dbReference type="Proteomes" id="UP000572817">
    <property type="component" value="Unassembled WGS sequence"/>
</dbReference>
<dbReference type="InterPro" id="IPR029058">
    <property type="entry name" value="AB_hydrolase_fold"/>
</dbReference>
<evidence type="ECO:0000313" key="6">
    <source>
        <dbReference type="Proteomes" id="UP000572817"/>
    </source>
</evidence>
<dbReference type="PANTHER" id="PTHR12482">
    <property type="entry name" value="LIPASE ROG1-RELATED-RELATED"/>
    <property type="match status" value="1"/>
</dbReference>
<feature type="region of interest" description="Disordered" evidence="3">
    <location>
        <begin position="843"/>
        <end position="873"/>
    </location>
</feature>
<feature type="compositionally biased region" description="Polar residues" evidence="3">
    <location>
        <begin position="748"/>
        <end position="770"/>
    </location>
</feature>
<proteinExistence type="inferred from homology"/>
<keyword evidence="2" id="KW-0443">Lipid metabolism</keyword>
<protein>
    <submittedName>
        <fullName evidence="5">Hydrolase-like protein</fullName>
    </submittedName>
</protein>
<feature type="compositionally biased region" description="Acidic residues" evidence="3">
    <location>
        <begin position="1454"/>
        <end position="1470"/>
    </location>
</feature>
<dbReference type="Gene3D" id="2.60.200.40">
    <property type="match status" value="1"/>
</dbReference>
<organism evidence="5 6">
    <name type="scientific">Botryosphaeria dothidea</name>
    <dbReference type="NCBI Taxonomy" id="55169"/>
    <lineage>
        <taxon>Eukaryota</taxon>
        <taxon>Fungi</taxon>
        <taxon>Dikarya</taxon>
        <taxon>Ascomycota</taxon>
        <taxon>Pezizomycotina</taxon>
        <taxon>Dothideomycetes</taxon>
        <taxon>Dothideomycetes incertae sedis</taxon>
        <taxon>Botryosphaeriales</taxon>
        <taxon>Botryosphaeriaceae</taxon>
        <taxon>Botryosphaeria</taxon>
    </lineage>
</organism>
<dbReference type="InterPro" id="IPR001206">
    <property type="entry name" value="Diacylglycerol_kinase_cat_dom"/>
</dbReference>
<feature type="region of interest" description="Disordered" evidence="3">
    <location>
        <begin position="731"/>
        <end position="797"/>
    </location>
</feature>
<feature type="compositionally biased region" description="Acidic residues" evidence="3">
    <location>
        <begin position="776"/>
        <end position="792"/>
    </location>
</feature>
<feature type="region of interest" description="Disordered" evidence="3">
    <location>
        <begin position="618"/>
        <end position="647"/>
    </location>
</feature>
<dbReference type="GO" id="GO:0016042">
    <property type="term" value="P:lipid catabolic process"/>
    <property type="evidence" value="ECO:0007669"/>
    <property type="project" value="UniProtKB-KW"/>
</dbReference>
<sequence length="1638" mass="178708">MSTSRSQNVHDTPTPNLIGCVKTADGFSVLHVEPDSDTIALRSTHATTLPDDFTAKYLIARPATQHIHIVISVLSGTCLAESFYSANLKPLLNAIGLQENTDYTLHHTTSAKTIAELTHDVFLPKANQGAQQRIILLSGDGGIVDVVNGLLSEHRSASFVAPSVALVPMGTANALAHSSGITADNTVGLAALARGSPVRLPLLKARFSPGARLLVEEGNKKEELPQTDDGSPFLYGAVVCSWAMHAGLVADSDTTEYRKYGIERFKMAAKEALYPSGGSEPHRYKADVSVLRTKDGQAVWEVVDRREHAYVLATLVSNLEKTFAISPHSRPLDDHLRLIHFGPMASDEVMRKMGLAYQQGKHVEEADVGYEDVEGLRIEFLEDEDRWRRICVDGKIVLVEKGGWVEARKDSERAVDVLSQVPDRNTSEPASPFLKWTPSWKERQHQERTARTMLLVHQAGSVKVGEIVRYTITYTPSNDRILPSPTHLHLKVKNSSAIPLRAAYLHGPYTLHVAAYPSTFNPNHKVENPKKEGIPDFEPNLKAGGSWGTRLLVPEHIRETGGKTSVKRSADGEPKGVTWIIEIHSQILFSNSASVSFELLVGRDERSLDYGFAAVAGTGQGAPGQVEDHQQGKKHEGRHPAQPKGVYSKAIRLVVDDTTSLWNKPALPEWEDEANKPRSSRDEHESHPREANKVKRRKNIHVVIVTHGLHSNLGADMLYLKESIDAAAKQAREEARKRKRAARRGESSETTVTSEGQANGENTKDSSTAPLSGGQEDLDADQEEEEDPNEEEVIVRGFSGNAVRTERGIQYLGKRLAKYVLGLTYPDQPYLPIKKSMKNKMSSTFSSTKAPTDEGLPAHSGSSVHHQRQSSKHEERAYKFTSISFVGHSLGGLVQTYAIAYIHKHSPEFFNNIKPVNFICMASPMLGLSNENPMYVKFALDFGLVGRTGQDLGLTWRAPTIARGSWAAMVSGFGAGQKEQRAEDPGAKPLLRILPTGPAHQVLRMFRNRTLYSNVVNDGVVPLRTSCLLFLDWKGLGRVEKARRENGLVGTLASWGFAELTGQNSSPNPSRLAIEREEQDSGTSTPVGGSNDATVPQPAEDAVNQDQTATTSGEPQANQFLSEQQMQAVVEATSPGSPRKGSAPSSPTAKSTGVSNPFSGFISYLKGATTTPKDKKMFRRSQTVQQIAEPRPPSSSSEQTNSQHVRPLASRGDSTINNDLAPPKTTIFESAGDILNPPIPPTSWIIDPSTRSRTIFHDRIYHPEDIPPPPIKRPKGLARSFSSDHSITSVSTVDSTESGSGMRVEEKIARSYHKDLSWRKVLVRLEPDAHNNIVVRRMFANAYGWPVIKHLCDTHFADTYAARTRDEREPAIDRAQGPNTGVTSEGEEVEGQRAKDPPARSPSEMREAADELAPLREDSIASEGGSSSQHHHDHLHSSHHSGKRREDSSLLDDMYFEGTEDESDDVDDDSPDNRGYFQRFLSPAPPAKNQKKAAPTSAPSQDSEDPNQAGTSAADIESFLSTKSPTPEVIVEGHRRLSPVVSPVEHTKRESLDKGKSAATIPTPDVETPNAEEVPLPSPSGTTIVPGGTAEVGLRKSVEELISPMAERPGSSSGAVPSGVVEEVAKAISGSPTQQPQP</sequence>
<feature type="region of interest" description="Disordered" evidence="3">
    <location>
        <begin position="1076"/>
        <end position="1114"/>
    </location>
</feature>
<dbReference type="GO" id="GO:0016301">
    <property type="term" value="F:kinase activity"/>
    <property type="evidence" value="ECO:0007669"/>
    <property type="project" value="InterPro"/>
</dbReference>
<comment type="similarity">
    <text evidence="1">Belongs to the putative lipase ROG1 family.</text>
</comment>
<dbReference type="GO" id="GO:0047372">
    <property type="term" value="F:monoacylglycerol lipase activity"/>
    <property type="evidence" value="ECO:0007669"/>
    <property type="project" value="TreeGrafter"/>
</dbReference>
<feature type="domain" description="DAGKc" evidence="4">
    <location>
        <begin position="62"/>
        <end position="210"/>
    </location>
</feature>
<evidence type="ECO:0000256" key="1">
    <source>
        <dbReference type="ARBA" id="ARBA00007920"/>
    </source>
</evidence>
<dbReference type="Pfam" id="PF05057">
    <property type="entry name" value="DUF676"/>
    <property type="match status" value="1"/>
</dbReference>
<dbReference type="SMART" id="SM00046">
    <property type="entry name" value="DAGKc"/>
    <property type="match status" value="1"/>
</dbReference>
<dbReference type="InterPro" id="IPR044294">
    <property type="entry name" value="Lipase-like"/>
</dbReference>
<comment type="caution">
    <text evidence="5">The sequence shown here is derived from an EMBL/GenBank/DDBJ whole genome shotgun (WGS) entry which is preliminary data.</text>
</comment>
<evidence type="ECO:0000313" key="5">
    <source>
        <dbReference type="EMBL" id="KAF4307077.1"/>
    </source>
</evidence>
<name>A0A8H4N953_9PEZI</name>
<feature type="region of interest" description="Disordered" evidence="3">
    <location>
        <begin position="1261"/>
        <end position="1298"/>
    </location>
</feature>
<feature type="compositionally biased region" description="Polar residues" evidence="3">
    <location>
        <begin position="1194"/>
        <end position="1204"/>
    </location>
</feature>
<feature type="compositionally biased region" description="Polar residues" evidence="3">
    <location>
        <begin position="1280"/>
        <end position="1298"/>
    </location>
</feature>
<dbReference type="SUPFAM" id="SSF111331">
    <property type="entry name" value="NAD kinase/diacylglycerol kinase-like"/>
    <property type="match status" value="1"/>
</dbReference>
<feature type="compositionally biased region" description="Basic and acidic residues" evidence="3">
    <location>
        <begin position="1390"/>
        <end position="1419"/>
    </location>
</feature>
<dbReference type="EMBL" id="WWBZ02000033">
    <property type="protein sequence ID" value="KAF4307077.1"/>
    <property type="molecule type" value="Genomic_DNA"/>
</dbReference>
<accession>A0A8H4N953</accession>
<feature type="compositionally biased region" description="Polar residues" evidence="3">
    <location>
        <begin position="1081"/>
        <end position="1094"/>
    </location>
</feature>
<dbReference type="SUPFAM" id="SSF53474">
    <property type="entry name" value="alpha/beta-Hydrolases"/>
    <property type="match status" value="1"/>
</dbReference>
<dbReference type="Gene3D" id="3.40.50.10330">
    <property type="entry name" value="Probable inorganic polyphosphate/atp-NAD kinase, domain 1"/>
    <property type="match status" value="1"/>
</dbReference>